<organism evidence="2">
    <name type="scientific">Mariniphaga anaerophila</name>
    <dbReference type="NCBI Taxonomy" id="1484053"/>
    <lineage>
        <taxon>Bacteria</taxon>
        <taxon>Pseudomonadati</taxon>
        <taxon>Bacteroidota</taxon>
        <taxon>Bacteroidia</taxon>
        <taxon>Marinilabiliales</taxon>
        <taxon>Prolixibacteraceae</taxon>
        <taxon>Mariniphaga</taxon>
    </lineage>
</organism>
<sequence length="194" mass="22213">MPEKSIVSEQNNDFEELMGKMSDEQLKNVLQKRNHYQEKAVEAAVREAINRGLIHSEEDLMAPEFRTKPLKTKLFPKIENEEVRKKIRKSMARGLLIAGILPLILGVVKLNTGYRSEGLFVLSFGLVWMGIASSLIRQMLPNAIKILFVLTAVAVAYTGRLLFLQPVIEFMDVFIITVLFLLILYGLTFLWRLY</sequence>
<reference evidence="2" key="1">
    <citation type="journal article" date="2020" name="mSystems">
        <title>Genome- and Community-Level Interaction Insights into Carbon Utilization and Element Cycling Functions of Hydrothermarchaeota in Hydrothermal Sediment.</title>
        <authorList>
            <person name="Zhou Z."/>
            <person name="Liu Y."/>
            <person name="Xu W."/>
            <person name="Pan J."/>
            <person name="Luo Z.H."/>
            <person name="Li M."/>
        </authorList>
    </citation>
    <scope>NUCLEOTIDE SEQUENCE [LARGE SCALE GENOMIC DNA]</scope>
    <source>
        <strain evidence="2">SpSt-1217</strain>
    </source>
</reference>
<keyword evidence="1" id="KW-0812">Transmembrane</keyword>
<name>A0A831PLF3_9BACT</name>
<feature type="transmembrane region" description="Helical" evidence="1">
    <location>
        <begin position="143"/>
        <end position="164"/>
    </location>
</feature>
<feature type="transmembrane region" description="Helical" evidence="1">
    <location>
        <begin position="118"/>
        <end position="136"/>
    </location>
</feature>
<keyword evidence="1" id="KW-1133">Transmembrane helix</keyword>
<feature type="transmembrane region" description="Helical" evidence="1">
    <location>
        <begin position="170"/>
        <end position="191"/>
    </location>
</feature>
<dbReference type="EMBL" id="DSDK01000337">
    <property type="protein sequence ID" value="HDR51187.1"/>
    <property type="molecule type" value="Genomic_DNA"/>
</dbReference>
<comment type="caution">
    <text evidence="2">The sequence shown here is derived from an EMBL/GenBank/DDBJ whole genome shotgun (WGS) entry which is preliminary data.</text>
</comment>
<evidence type="ECO:0000256" key="1">
    <source>
        <dbReference type="SAM" id="Phobius"/>
    </source>
</evidence>
<gene>
    <name evidence="2" type="ORF">ENN90_06135</name>
</gene>
<dbReference type="AlphaFoldDB" id="A0A831PLF3"/>
<proteinExistence type="predicted"/>
<protein>
    <submittedName>
        <fullName evidence="2">Uncharacterized protein</fullName>
    </submittedName>
</protein>
<accession>A0A831PLF3</accession>
<keyword evidence="1" id="KW-0472">Membrane</keyword>
<feature type="transmembrane region" description="Helical" evidence="1">
    <location>
        <begin position="94"/>
        <end position="112"/>
    </location>
</feature>
<dbReference type="Proteomes" id="UP000886047">
    <property type="component" value="Unassembled WGS sequence"/>
</dbReference>
<evidence type="ECO:0000313" key="2">
    <source>
        <dbReference type="EMBL" id="HDR51187.1"/>
    </source>
</evidence>